<dbReference type="GO" id="GO:0009190">
    <property type="term" value="P:cyclic nucleotide biosynthetic process"/>
    <property type="evidence" value="ECO:0007669"/>
    <property type="project" value="InterPro"/>
</dbReference>
<dbReference type="Proteomes" id="UP001054902">
    <property type="component" value="Unassembled WGS sequence"/>
</dbReference>
<evidence type="ECO:0000256" key="3">
    <source>
        <dbReference type="ARBA" id="ARBA00022692"/>
    </source>
</evidence>
<evidence type="ECO:0000256" key="5">
    <source>
        <dbReference type="ARBA" id="ARBA00023136"/>
    </source>
</evidence>
<dbReference type="InterPro" id="IPR027359">
    <property type="entry name" value="Volt_channel_dom_sf"/>
</dbReference>
<dbReference type="EMBL" id="BLLK01000058">
    <property type="protein sequence ID" value="GFH57281.1"/>
    <property type="molecule type" value="Genomic_DNA"/>
</dbReference>
<dbReference type="PANTHER" id="PTHR43336:SF3">
    <property type="entry name" value="GUANYLATE CYCLASE DOMAIN-CONTAINING PROTEIN"/>
    <property type="match status" value="1"/>
</dbReference>
<dbReference type="Gene3D" id="1.20.120.350">
    <property type="entry name" value="Voltage-gated potassium channels. Chain C"/>
    <property type="match status" value="1"/>
</dbReference>
<dbReference type="Pfam" id="PF00211">
    <property type="entry name" value="Guanylate_cyc"/>
    <property type="match status" value="1"/>
</dbReference>
<evidence type="ECO:0000256" key="4">
    <source>
        <dbReference type="ARBA" id="ARBA00022989"/>
    </source>
</evidence>
<comment type="subcellular location">
    <subcellularLocation>
        <location evidence="1">Membrane</location>
        <topology evidence="1">Multi-pass membrane protein</topology>
    </subcellularLocation>
</comment>
<feature type="transmembrane region" description="Helical" evidence="6">
    <location>
        <begin position="123"/>
        <end position="143"/>
    </location>
</feature>
<dbReference type="InterPro" id="IPR029787">
    <property type="entry name" value="Nucleotide_cyclase"/>
</dbReference>
<organism evidence="8 9">
    <name type="scientific">Chaetoceros tenuissimus</name>
    <dbReference type="NCBI Taxonomy" id="426638"/>
    <lineage>
        <taxon>Eukaryota</taxon>
        <taxon>Sar</taxon>
        <taxon>Stramenopiles</taxon>
        <taxon>Ochrophyta</taxon>
        <taxon>Bacillariophyta</taxon>
        <taxon>Coscinodiscophyceae</taxon>
        <taxon>Chaetocerotophycidae</taxon>
        <taxon>Chaetocerotales</taxon>
        <taxon>Chaetocerotaceae</taxon>
        <taxon>Chaetoceros</taxon>
    </lineage>
</organism>
<feature type="domain" description="Guanylate cyclase" evidence="7">
    <location>
        <begin position="486"/>
        <end position="636"/>
    </location>
</feature>
<evidence type="ECO:0000313" key="8">
    <source>
        <dbReference type="EMBL" id="GFH57281.1"/>
    </source>
</evidence>
<dbReference type="GO" id="GO:0016020">
    <property type="term" value="C:membrane"/>
    <property type="evidence" value="ECO:0007669"/>
    <property type="project" value="UniProtKB-SubCell"/>
</dbReference>
<dbReference type="SMART" id="SM00960">
    <property type="entry name" value="Robl_LC7"/>
    <property type="match status" value="1"/>
</dbReference>
<feature type="transmembrane region" description="Helical" evidence="6">
    <location>
        <begin position="240"/>
        <end position="259"/>
    </location>
</feature>
<dbReference type="InterPro" id="IPR004942">
    <property type="entry name" value="Roadblock/LAMTOR2_dom"/>
</dbReference>
<dbReference type="PROSITE" id="PS50125">
    <property type="entry name" value="GUANYLATE_CYCLASE_2"/>
    <property type="match status" value="1"/>
</dbReference>
<evidence type="ECO:0000259" key="7">
    <source>
        <dbReference type="PROSITE" id="PS50125"/>
    </source>
</evidence>
<evidence type="ECO:0000256" key="6">
    <source>
        <dbReference type="SAM" id="Phobius"/>
    </source>
</evidence>
<sequence>MEDNEHPNDVEKPSNRKRQRNCIGIITDKDRCLQFIDSSIVTTFMTVVTIYALYSDDVRVLVFNKGADPAFVVFSSIAFFLFLIEIGIQCWCRDKYLKIPKCKNIYFGSEARWAERWQSLRKLICIGSFFFWLDLLATLSMVFEIPWMTSGAGDGVDENFGENARAGKASRAGAKAARILRVVRMIRLVRLVKLYKYFSEKKNKKEGTIAPEIEEDENLNDMPPESHVGAEMSDRTTKKVIVGILIMLMVIPLLQVDQLEYANEYGMHMVLQQRVSNFDSGNLDLDDWIDAENHFVHSSNCISMEYGFQDDDRIEDRSDFIPSDRRSIDSLRNIEKSTITIKRNENRYNMTATFDITDRANEEALLGILLTSFVIALLAVGTMTFSRDVNNLVILPIEKMVQLVREISANPLGKDLSFSSDNVKDTDDGLETTLLLRTISKIAGLMRVGFGEAGAEIIGKNLNMACDDDGGHAINLFGNGTKILSIFGFCDVRNFTDTTECLQEEVMLFVNRIAHILHSIVAQCDGAANKNIGDAFLLTWKLNPGKLEFCEDHDYAGDKALYSLLKTMVEMNRHEDFICNFSPTALGALYERMPRYKCRIGCGLHFGWAVEGAIGSDKKIDASYISPHVNWSEFLESSTKEYNVPILLSEPFYKLLSPNVKKYCRKVDVIKKSETDEVTALYTYDANLDVKVEREKISIAESMFAKRRTQMMNNKQAANNLLKKQHSSRGLIDKSQNMEQNANQKMLGEAPEIILPPFTVDIWENDRDVVNLRCHFDSEKRKVWEQGIDAFEKGDWQKARDKFDKILELTDGKDGPAIFLRNKMKEQNFSQNTNEIDGLMKRLEQNPGFKAYIVLNKDGVVLRWNQEGTSNDLTYEKAIQYSHHVLDLYGKGTENIKDLFDPDDNEVESIRLRTNDYELIAAQEGSYLLVTLYDGKTKDVMEEDTMVNK</sequence>
<reference evidence="8 9" key="1">
    <citation type="journal article" date="2021" name="Sci. Rep.">
        <title>The genome of the diatom Chaetoceros tenuissimus carries an ancient integrated fragment of an extant virus.</title>
        <authorList>
            <person name="Hongo Y."/>
            <person name="Kimura K."/>
            <person name="Takaki Y."/>
            <person name="Yoshida Y."/>
            <person name="Baba S."/>
            <person name="Kobayashi G."/>
            <person name="Nagasaki K."/>
            <person name="Hano T."/>
            <person name="Tomaru Y."/>
        </authorList>
    </citation>
    <scope>NUCLEOTIDE SEQUENCE [LARGE SCALE GENOMIC DNA]</scope>
    <source>
        <strain evidence="8 9">NIES-3715</strain>
    </source>
</reference>
<keyword evidence="5 6" id="KW-0472">Membrane</keyword>
<gene>
    <name evidence="8" type="ORF">CTEN210_13757</name>
</gene>
<comment type="similarity">
    <text evidence="2">Belongs to the GAMAD family.</text>
</comment>
<dbReference type="Gene3D" id="3.30.70.1230">
    <property type="entry name" value="Nucleotide cyclase"/>
    <property type="match status" value="1"/>
</dbReference>
<accession>A0AAD3D3P7</accession>
<keyword evidence="9" id="KW-1185">Reference proteome</keyword>
<name>A0AAD3D3P7_9STRA</name>
<evidence type="ECO:0000256" key="2">
    <source>
        <dbReference type="ARBA" id="ARBA00007191"/>
    </source>
</evidence>
<dbReference type="InterPro" id="IPR001054">
    <property type="entry name" value="A/G_cyclase"/>
</dbReference>
<dbReference type="Pfam" id="PF03259">
    <property type="entry name" value="Robl_LC7"/>
    <property type="match status" value="1"/>
</dbReference>
<feature type="transmembrane region" description="Helical" evidence="6">
    <location>
        <begin position="70"/>
        <end position="91"/>
    </location>
</feature>
<dbReference type="AlphaFoldDB" id="A0AAD3D3P7"/>
<dbReference type="SUPFAM" id="SSF55073">
    <property type="entry name" value="Nucleotide cyclase"/>
    <property type="match status" value="1"/>
</dbReference>
<dbReference type="SUPFAM" id="SSF103196">
    <property type="entry name" value="Roadblock/LC7 domain"/>
    <property type="match status" value="1"/>
</dbReference>
<dbReference type="GO" id="GO:0035556">
    <property type="term" value="P:intracellular signal transduction"/>
    <property type="evidence" value="ECO:0007669"/>
    <property type="project" value="InterPro"/>
</dbReference>
<protein>
    <recommendedName>
        <fullName evidence="7">Guanylate cyclase domain-containing protein</fullName>
    </recommendedName>
</protein>
<comment type="caution">
    <text evidence="8">The sequence shown here is derived from an EMBL/GenBank/DDBJ whole genome shotgun (WGS) entry which is preliminary data.</text>
</comment>
<evidence type="ECO:0000256" key="1">
    <source>
        <dbReference type="ARBA" id="ARBA00004141"/>
    </source>
</evidence>
<dbReference type="Gene3D" id="3.30.450.30">
    <property type="entry name" value="Dynein light chain 2a, cytoplasmic"/>
    <property type="match status" value="1"/>
</dbReference>
<dbReference type="SUPFAM" id="SSF81324">
    <property type="entry name" value="Voltage-gated potassium channels"/>
    <property type="match status" value="1"/>
</dbReference>
<evidence type="ECO:0000313" key="9">
    <source>
        <dbReference type="Proteomes" id="UP001054902"/>
    </source>
</evidence>
<keyword evidence="4 6" id="KW-1133">Transmembrane helix</keyword>
<feature type="transmembrane region" description="Helical" evidence="6">
    <location>
        <begin position="364"/>
        <end position="385"/>
    </location>
</feature>
<dbReference type="PANTHER" id="PTHR43336">
    <property type="entry name" value="OXYGEN SENSOR HISTIDINE KINASE RESPONSE REGULATOR DEVS/DOSS"/>
    <property type="match status" value="1"/>
</dbReference>
<dbReference type="CDD" id="cd07302">
    <property type="entry name" value="CHD"/>
    <property type="match status" value="1"/>
</dbReference>
<keyword evidence="3 6" id="KW-0812">Transmembrane</keyword>
<proteinExistence type="inferred from homology"/>
<feature type="transmembrane region" description="Helical" evidence="6">
    <location>
        <begin position="35"/>
        <end position="54"/>
    </location>
</feature>